<keyword evidence="4 6" id="KW-1133">Transmembrane helix</keyword>
<dbReference type="Pfam" id="PF07690">
    <property type="entry name" value="MFS_1"/>
    <property type="match status" value="1"/>
</dbReference>
<evidence type="ECO:0000256" key="3">
    <source>
        <dbReference type="ARBA" id="ARBA00022692"/>
    </source>
</evidence>
<dbReference type="PANTHER" id="PTHR19432">
    <property type="entry name" value="SUGAR TRANSPORTER"/>
    <property type="match status" value="1"/>
</dbReference>
<evidence type="ECO:0000313" key="9">
    <source>
        <dbReference type="Proteomes" id="UP000823771"/>
    </source>
</evidence>
<feature type="transmembrane region" description="Helical" evidence="6">
    <location>
        <begin position="253"/>
        <end position="275"/>
    </location>
</feature>
<evidence type="ECO:0000256" key="4">
    <source>
        <dbReference type="ARBA" id="ARBA00022989"/>
    </source>
</evidence>
<evidence type="ECO:0000256" key="2">
    <source>
        <dbReference type="ARBA" id="ARBA00022448"/>
    </source>
</evidence>
<feature type="transmembrane region" description="Helical" evidence="6">
    <location>
        <begin position="295"/>
        <end position="318"/>
    </location>
</feature>
<organism evidence="8 9">
    <name type="scientific">Candidatus Cryptobacteroides excrementipullorum</name>
    <dbReference type="NCBI Taxonomy" id="2840761"/>
    <lineage>
        <taxon>Bacteria</taxon>
        <taxon>Pseudomonadati</taxon>
        <taxon>Bacteroidota</taxon>
        <taxon>Bacteroidia</taxon>
        <taxon>Bacteroidales</taxon>
        <taxon>Candidatus Cryptobacteroides</taxon>
    </lineage>
</organism>
<keyword evidence="3 6" id="KW-0812">Transmembrane</keyword>
<dbReference type="GO" id="GO:0022857">
    <property type="term" value="F:transmembrane transporter activity"/>
    <property type="evidence" value="ECO:0007669"/>
    <property type="project" value="InterPro"/>
</dbReference>
<feature type="transmembrane region" description="Helical" evidence="6">
    <location>
        <begin position="354"/>
        <end position="376"/>
    </location>
</feature>
<feature type="transmembrane region" description="Helical" evidence="6">
    <location>
        <begin position="49"/>
        <end position="68"/>
    </location>
</feature>
<feature type="transmembrane region" description="Helical" evidence="6">
    <location>
        <begin position="12"/>
        <end position="29"/>
    </location>
</feature>
<comment type="caution">
    <text evidence="8">The sequence shown here is derived from an EMBL/GenBank/DDBJ whole genome shotgun (WGS) entry which is preliminary data.</text>
</comment>
<dbReference type="AlphaFoldDB" id="A0A9D9IVC2"/>
<dbReference type="InterPro" id="IPR020846">
    <property type="entry name" value="MFS_dom"/>
</dbReference>
<evidence type="ECO:0000256" key="1">
    <source>
        <dbReference type="ARBA" id="ARBA00004141"/>
    </source>
</evidence>
<dbReference type="InterPro" id="IPR036259">
    <property type="entry name" value="MFS_trans_sf"/>
</dbReference>
<feature type="transmembrane region" description="Helical" evidence="6">
    <location>
        <begin position="330"/>
        <end position="348"/>
    </location>
</feature>
<evidence type="ECO:0000259" key="7">
    <source>
        <dbReference type="PROSITE" id="PS50850"/>
    </source>
</evidence>
<dbReference type="PANTHER" id="PTHR19432:SF35">
    <property type="entry name" value="SOLUTE CARRIER FAMILY 45 MEMBER 3 ISOFORM X1"/>
    <property type="match status" value="1"/>
</dbReference>
<feature type="transmembrane region" description="Helical" evidence="6">
    <location>
        <begin position="421"/>
        <end position="440"/>
    </location>
</feature>
<sequence>MKRKPKLSFWQIWNLSFGFLGVQIGYSLQNSNTSSIFESLGADVSHLSYFWLAAPVAGMVIQPIIGMFSDGTWTRLGRRIPYILWGAIISTIALLLMPNCPVLLAFAPLAMGAFILLFMDLSFNVTMQPFRALVADMLDDSQKTTGYVVQTFLINLGAVIGAFLPLVMTWFGVSDEAVPGQVSRHIAYSYYAGGVILLLTVLVTAFKTREYPPKEFAEYNGLLYDGHSGENSSAAKAPARKSFLQLIMTMPPVMVRLGVTQFFSWAALFMMWTYLKPAITGVVTDGAGQILSDGATQTWVGVLNGIYPIPACIAALFLGKIAARYGNKPVYAVCLLFGALGFAGLYLLHNQYALMIPMVGIGIAWAGILAMPYSILSRAADAANMGAYMGIFNFTITIPQIFMGLTGGVIVKHLFGSDASLMLLLAGVSMLLAAVSVAFVKDRENTSVA</sequence>
<dbReference type="Gene3D" id="1.20.1250.20">
    <property type="entry name" value="MFS general substrate transporter like domains"/>
    <property type="match status" value="2"/>
</dbReference>
<proteinExistence type="predicted"/>
<comment type="subcellular location">
    <subcellularLocation>
        <location evidence="1">Membrane</location>
        <topology evidence="1">Multi-pass membrane protein</topology>
    </subcellularLocation>
</comment>
<name>A0A9D9IVC2_9BACT</name>
<dbReference type="EMBL" id="JADILZ010000065">
    <property type="protein sequence ID" value="MBO8478674.1"/>
    <property type="molecule type" value="Genomic_DNA"/>
</dbReference>
<feature type="transmembrane region" description="Helical" evidence="6">
    <location>
        <begin position="147"/>
        <end position="168"/>
    </location>
</feature>
<feature type="transmembrane region" description="Helical" evidence="6">
    <location>
        <begin position="188"/>
        <end position="206"/>
    </location>
</feature>
<dbReference type="GO" id="GO:0016020">
    <property type="term" value="C:membrane"/>
    <property type="evidence" value="ECO:0007669"/>
    <property type="project" value="UniProtKB-SubCell"/>
</dbReference>
<feature type="transmembrane region" description="Helical" evidence="6">
    <location>
        <begin position="388"/>
        <end position="415"/>
    </location>
</feature>
<reference evidence="8" key="2">
    <citation type="journal article" date="2021" name="PeerJ">
        <title>Extensive microbial diversity within the chicken gut microbiome revealed by metagenomics and culture.</title>
        <authorList>
            <person name="Gilroy R."/>
            <person name="Ravi A."/>
            <person name="Getino M."/>
            <person name="Pursley I."/>
            <person name="Horton D.L."/>
            <person name="Alikhan N.F."/>
            <person name="Baker D."/>
            <person name="Gharbi K."/>
            <person name="Hall N."/>
            <person name="Watson M."/>
            <person name="Adriaenssens E.M."/>
            <person name="Foster-Nyarko E."/>
            <person name="Jarju S."/>
            <person name="Secka A."/>
            <person name="Antonio M."/>
            <person name="Oren A."/>
            <person name="Chaudhuri R.R."/>
            <person name="La Ragione R."/>
            <person name="Hildebrand F."/>
            <person name="Pallen M.J."/>
        </authorList>
    </citation>
    <scope>NUCLEOTIDE SEQUENCE</scope>
    <source>
        <strain evidence="8">2478</strain>
    </source>
</reference>
<dbReference type="PROSITE" id="PS50850">
    <property type="entry name" value="MFS"/>
    <property type="match status" value="1"/>
</dbReference>
<keyword evidence="2" id="KW-0813">Transport</keyword>
<evidence type="ECO:0000313" key="8">
    <source>
        <dbReference type="EMBL" id="MBO8478674.1"/>
    </source>
</evidence>
<accession>A0A9D9IVC2</accession>
<gene>
    <name evidence="8" type="ORF">IAB80_07285</name>
</gene>
<dbReference type="Pfam" id="PF13347">
    <property type="entry name" value="MFS_2"/>
    <property type="match status" value="1"/>
</dbReference>
<dbReference type="SUPFAM" id="SSF103473">
    <property type="entry name" value="MFS general substrate transporter"/>
    <property type="match status" value="1"/>
</dbReference>
<feature type="transmembrane region" description="Helical" evidence="6">
    <location>
        <begin position="103"/>
        <end position="126"/>
    </location>
</feature>
<protein>
    <submittedName>
        <fullName evidence="8">MFS transporter</fullName>
    </submittedName>
</protein>
<feature type="transmembrane region" description="Helical" evidence="6">
    <location>
        <begin position="80"/>
        <end position="97"/>
    </location>
</feature>
<reference evidence="8" key="1">
    <citation type="submission" date="2020-10" db="EMBL/GenBank/DDBJ databases">
        <authorList>
            <person name="Gilroy R."/>
        </authorList>
    </citation>
    <scope>NUCLEOTIDE SEQUENCE</scope>
    <source>
        <strain evidence="8">2478</strain>
    </source>
</reference>
<dbReference type="Proteomes" id="UP000823771">
    <property type="component" value="Unassembled WGS sequence"/>
</dbReference>
<evidence type="ECO:0000256" key="6">
    <source>
        <dbReference type="SAM" id="Phobius"/>
    </source>
</evidence>
<keyword evidence="5 6" id="KW-0472">Membrane</keyword>
<feature type="domain" description="Major facilitator superfamily (MFS) profile" evidence="7">
    <location>
        <begin position="253"/>
        <end position="449"/>
    </location>
</feature>
<dbReference type="InterPro" id="IPR011701">
    <property type="entry name" value="MFS"/>
</dbReference>
<evidence type="ECO:0000256" key="5">
    <source>
        <dbReference type="ARBA" id="ARBA00023136"/>
    </source>
</evidence>